<accession>A0A5N6P6X6</accession>
<dbReference type="AlphaFoldDB" id="A0A5N6P6X6"/>
<protein>
    <submittedName>
        <fullName evidence="1">Uncharacterized protein</fullName>
    </submittedName>
</protein>
<name>A0A5N6P6X6_9ASTR</name>
<reference evidence="1 2" key="1">
    <citation type="submission" date="2019-05" db="EMBL/GenBank/DDBJ databases">
        <title>Mikania micrantha, genome provides insights into the molecular mechanism of rapid growth.</title>
        <authorList>
            <person name="Liu B."/>
        </authorList>
    </citation>
    <scope>NUCLEOTIDE SEQUENCE [LARGE SCALE GENOMIC DNA]</scope>
    <source>
        <strain evidence="1">NLD-2019</strain>
        <tissue evidence="1">Leaf</tissue>
    </source>
</reference>
<evidence type="ECO:0000313" key="2">
    <source>
        <dbReference type="Proteomes" id="UP000326396"/>
    </source>
</evidence>
<proteinExistence type="predicted"/>
<organism evidence="1 2">
    <name type="scientific">Mikania micrantha</name>
    <name type="common">bitter vine</name>
    <dbReference type="NCBI Taxonomy" id="192012"/>
    <lineage>
        <taxon>Eukaryota</taxon>
        <taxon>Viridiplantae</taxon>
        <taxon>Streptophyta</taxon>
        <taxon>Embryophyta</taxon>
        <taxon>Tracheophyta</taxon>
        <taxon>Spermatophyta</taxon>
        <taxon>Magnoliopsida</taxon>
        <taxon>eudicotyledons</taxon>
        <taxon>Gunneridae</taxon>
        <taxon>Pentapetalae</taxon>
        <taxon>asterids</taxon>
        <taxon>campanulids</taxon>
        <taxon>Asterales</taxon>
        <taxon>Asteraceae</taxon>
        <taxon>Asteroideae</taxon>
        <taxon>Heliantheae alliance</taxon>
        <taxon>Eupatorieae</taxon>
        <taxon>Mikania</taxon>
    </lineage>
</organism>
<evidence type="ECO:0000313" key="1">
    <source>
        <dbReference type="EMBL" id="KAD5961309.1"/>
    </source>
</evidence>
<dbReference type="EMBL" id="SZYD01000006">
    <property type="protein sequence ID" value="KAD5961309.1"/>
    <property type="molecule type" value="Genomic_DNA"/>
</dbReference>
<comment type="caution">
    <text evidence="1">The sequence shown here is derived from an EMBL/GenBank/DDBJ whole genome shotgun (WGS) entry which is preliminary data.</text>
</comment>
<keyword evidence="2" id="KW-1185">Reference proteome</keyword>
<gene>
    <name evidence="1" type="ORF">E3N88_12782</name>
</gene>
<dbReference type="Proteomes" id="UP000326396">
    <property type="component" value="Linkage Group LG14"/>
</dbReference>
<sequence>MFPGTRYFDLGFRGSPEHSSRFAFVHLPLLMRSVSDEAIAVLSYTHNPVEEASISDEDDRIDDCSLGMQQSFSSSSLLERLWVAAAIVFSYNDEVMNHI</sequence>